<dbReference type="Proteomes" id="UP000822688">
    <property type="component" value="Chromosome 8"/>
</dbReference>
<organism evidence="1 3">
    <name type="scientific">Ceratodon purpureus</name>
    <name type="common">Fire moss</name>
    <name type="synonym">Dicranum purpureum</name>
    <dbReference type="NCBI Taxonomy" id="3225"/>
    <lineage>
        <taxon>Eukaryota</taxon>
        <taxon>Viridiplantae</taxon>
        <taxon>Streptophyta</taxon>
        <taxon>Embryophyta</taxon>
        <taxon>Bryophyta</taxon>
        <taxon>Bryophytina</taxon>
        <taxon>Bryopsida</taxon>
        <taxon>Dicranidae</taxon>
        <taxon>Pseudoditrichales</taxon>
        <taxon>Ditrichaceae</taxon>
        <taxon>Ceratodon</taxon>
    </lineage>
</organism>
<dbReference type="AlphaFoldDB" id="A0A8T0H106"/>
<evidence type="ECO:0000313" key="1">
    <source>
        <dbReference type="EMBL" id="KAG0564044.1"/>
    </source>
</evidence>
<accession>A0A8T0H106</accession>
<keyword evidence="3" id="KW-1185">Reference proteome</keyword>
<evidence type="ECO:0000313" key="2">
    <source>
        <dbReference type="EMBL" id="KAG0564045.1"/>
    </source>
</evidence>
<evidence type="ECO:0000313" key="3">
    <source>
        <dbReference type="Proteomes" id="UP000822688"/>
    </source>
</evidence>
<sequence length="79" mass="8513">MLSTEYLRMSIAPSTWDVCGCCPDLVPTSVGLLSHCASSSVSWFRLGKLDMAFEELPATIENGWSSAFPSAADATHEDN</sequence>
<dbReference type="EMBL" id="CM026429">
    <property type="protein sequence ID" value="KAG0564045.1"/>
    <property type="molecule type" value="Genomic_DNA"/>
</dbReference>
<comment type="caution">
    <text evidence="1">The sequence shown here is derived from an EMBL/GenBank/DDBJ whole genome shotgun (WGS) entry which is preliminary data.</text>
</comment>
<proteinExistence type="predicted"/>
<name>A0A8T0H106_CERPU</name>
<reference evidence="1" key="1">
    <citation type="submission" date="2020-06" db="EMBL/GenBank/DDBJ databases">
        <title>WGS assembly of Ceratodon purpureus strain R40.</title>
        <authorList>
            <person name="Carey S.B."/>
            <person name="Jenkins J."/>
            <person name="Shu S."/>
            <person name="Lovell J.T."/>
            <person name="Sreedasyam A."/>
            <person name="Maumus F."/>
            <person name="Tiley G.P."/>
            <person name="Fernandez-Pozo N."/>
            <person name="Barry K."/>
            <person name="Chen C."/>
            <person name="Wang M."/>
            <person name="Lipzen A."/>
            <person name="Daum C."/>
            <person name="Saski C.A."/>
            <person name="Payton A.C."/>
            <person name="Mcbreen J.C."/>
            <person name="Conrad R.E."/>
            <person name="Kollar L.M."/>
            <person name="Olsson S."/>
            <person name="Huttunen S."/>
            <person name="Landis J.B."/>
            <person name="Wickett N.J."/>
            <person name="Johnson M.G."/>
            <person name="Rensing S.A."/>
            <person name="Grimwood J."/>
            <person name="Schmutz J."/>
            <person name="Mcdaniel S.F."/>
        </authorList>
    </citation>
    <scope>NUCLEOTIDE SEQUENCE</scope>
    <source>
        <strain evidence="1">R40</strain>
    </source>
</reference>
<dbReference type="EMBL" id="CM026429">
    <property type="protein sequence ID" value="KAG0564044.1"/>
    <property type="molecule type" value="Genomic_DNA"/>
</dbReference>
<protein>
    <submittedName>
        <fullName evidence="1">Uncharacterized protein</fullName>
    </submittedName>
</protein>
<gene>
    <name evidence="1" type="ORF">KC19_8G078700</name>
    <name evidence="2" type="ORF">KC19_8G078800</name>
</gene>